<keyword evidence="1" id="KW-0963">Cytoplasm</keyword>
<evidence type="ECO:0000313" key="3">
    <source>
        <dbReference type="EMBL" id="SHF72100.1"/>
    </source>
</evidence>
<dbReference type="EMBL" id="FQWD01000001">
    <property type="protein sequence ID" value="SHF72100.1"/>
    <property type="molecule type" value="Genomic_DNA"/>
</dbReference>
<dbReference type="Proteomes" id="UP000184520">
    <property type="component" value="Unassembled WGS sequence"/>
</dbReference>
<evidence type="ECO:0000256" key="1">
    <source>
        <dbReference type="ARBA" id="ARBA00022490"/>
    </source>
</evidence>
<dbReference type="GO" id="GO:0006777">
    <property type="term" value="P:Mo-molybdopterin cofactor biosynthetic process"/>
    <property type="evidence" value="ECO:0007669"/>
    <property type="project" value="UniProtKB-KW"/>
</dbReference>
<reference evidence="4" key="1">
    <citation type="submission" date="2016-11" db="EMBL/GenBank/DDBJ databases">
        <authorList>
            <person name="Varghese N."/>
            <person name="Submissions S."/>
        </authorList>
    </citation>
    <scope>NUCLEOTIDE SEQUENCE [LARGE SCALE GENOMIC DNA]</scope>
    <source>
        <strain evidence="4">CGMCC 1.8995</strain>
    </source>
</reference>
<dbReference type="Gene3D" id="3.10.20.10">
    <property type="match status" value="1"/>
</dbReference>
<dbReference type="PANTHER" id="PTHR30592">
    <property type="entry name" value="FORMATE DEHYDROGENASE"/>
    <property type="match status" value="1"/>
</dbReference>
<dbReference type="Gene3D" id="3.40.140.10">
    <property type="entry name" value="Cytidine Deaminase, domain 2"/>
    <property type="match status" value="1"/>
</dbReference>
<dbReference type="PANTHER" id="PTHR30592:SF1">
    <property type="entry name" value="SULFUR CARRIER PROTEIN FDHD"/>
    <property type="match status" value="1"/>
</dbReference>
<dbReference type="RefSeq" id="WP_073316600.1">
    <property type="nucleotide sequence ID" value="NZ_FQWD01000001.1"/>
</dbReference>
<dbReference type="NCBIfam" id="TIGR00129">
    <property type="entry name" value="fdhD_narQ"/>
    <property type="match status" value="1"/>
</dbReference>
<protein>
    <submittedName>
        <fullName evidence="3">FdhD protein</fullName>
    </submittedName>
</protein>
<dbReference type="InterPro" id="IPR003786">
    <property type="entry name" value="FdhD"/>
</dbReference>
<evidence type="ECO:0000313" key="4">
    <source>
        <dbReference type="Proteomes" id="UP000184520"/>
    </source>
</evidence>
<dbReference type="InterPro" id="IPR016193">
    <property type="entry name" value="Cytidine_deaminase-like"/>
</dbReference>
<dbReference type="GO" id="GO:0016783">
    <property type="term" value="F:sulfurtransferase activity"/>
    <property type="evidence" value="ECO:0007669"/>
    <property type="project" value="InterPro"/>
</dbReference>
<organism evidence="3 4">
    <name type="scientific">Marisediminitalea aggregata</name>
    <dbReference type="NCBI Taxonomy" id="634436"/>
    <lineage>
        <taxon>Bacteria</taxon>
        <taxon>Pseudomonadati</taxon>
        <taxon>Pseudomonadota</taxon>
        <taxon>Gammaproteobacteria</taxon>
        <taxon>Alteromonadales</taxon>
        <taxon>Alteromonadaceae</taxon>
        <taxon>Marisediminitalea</taxon>
    </lineage>
</organism>
<sequence length="261" mass="28643">MPVMGNKVNLPAQHPPRHYDDLAEEVPLAIAVNGMALSVMMVSPFDFDDFITGHFLTEGIVKSVVEIKDIHIEPMPPGFEARITVTGRREHEVRQRRYSLVSAGCGLCNKTAMDQAFPPTTTQADKRPLAECDVSQLRSLFEANQTYNQKAGAMHAAMFVCAASNTVLCSEDIGRHNALDKVIGKALRAGLQPEKGFLAVTSRCGVELVQKASACGFTTLYCLSSPTTMAVNLAHQTRLNLVYVPRNNQPIMYDAKENYAE</sequence>
<dbReference type="AlphaFoldDB" id="A0A1M5DYT2"/>
<dbReference type="STRING" id="634436.SAMN05216361_0182"/>
<keyword evidence="4" id="KW-1185">Reference proteome</keyword>
<keyword evidence="2" id="KW-0501">Molybdenum cofactor biosynthesis</keyword>
<dbReference type="PIRSF" id="PIRSF015626">
    <property type="entry name" value="FdhD"/>
    <property type="match status" value="1"/>
</dbReference>
<proteinExistence type="predicted"/>
<gene>
    <name evidence="3" type="ORF">SAMN05216361_0182</name>
</gene>
<dbReference type="Pfam" id="PF02634">
    <property type="entry name" value="FdhD-NarQ"/>
    <property type="match status" value="1"/>
</dbReference>
<accession>A0A1M5DYT2</accession>
<dbReference type="OrthoDB" id="3197277at2"/>
<name>A0A1M5DYT2_9ALTE</name>
<evidence type="ECO:0000256" key="2">
    <source>
        <dbReference type="ARBA" id="ARBA00023150"/>
    </source>
</evidence>
<dbReference type="SUPFAM" id="SSF53927">
    <property type="entry name" value="Cytidine deaminase-like"/>
    <property type="match status" value="1"/>
</dbReference>